<keyword evidence="3" id="KW-0443">Lipid metabolism</keyword>
<dbReference type="AlphaFoldDB" id="A0AAW7YYL1"/>
<dbReference type="EMBL" id="CP013926">
    <property type="protein sequence ID" value="AMJ74876.1"/>
    <property type="molecule type" value="Genomic_DNA"/>
</dbReference>
<reference evidence="6" key="2">
    <citation type="submission" date="2023-07" db="EMBL/GenBank/DDBJ databases">
        <title>Genome content predicts the carbon catabolic preferences of heterotrophic bacteria.</title>
        <authorList>
            <person name="Gralka M."/>
        </authorList>
    </citation>
    <scope>NUCLEOTIDE SEQUENCE</scope>
    <source>
        <strain evidence="6">F2M12</strain>
    </source>
</reference>
<dbReference type="EMBL" id="JAUOQI010000004">
    <property type="protein sequence ID" value="MDO6577281.1"/>
    <property type="molecule type" value="Genomic_DNA"/>
</dbReference>
<evidence type="ECO:0000256" key="4">
    <source>
        <dbReference type="ARBA" id="ARBA00023160"/>
    </source>
</evidence>
<dbReference type="GO" id="GO:0008770">
    <property type="term" value="F:[acyl-carrier-protein] phosphodiesterase activity"/>
    <property type="evidence" value="ECO:0007669"/>
    <property type="project" value="InterPro"/>
</dbReference>
<dbReference type="InterPro" id="IPR007431">
    <property type="entry name" value="ACP_PD"/>
</dbReference>
<dbReference type="PIRSF" id="PIRSF011489">
    <property type="entry name" value="DUF479"/>
    <property type="match status" value="1"/>
</dbReference>
<keyword evidence="2" id="KW-0378">Hydrolase</keyword>
<evidence type="ECO:0000256" key="2">
    <source>
        <dbReference type="ARBA" id="ARBA00022801"/>
    </source>
</evidence>
<organism evidence="6 8">
    <name type="scientific">Alteromonas stellipolaris</name>
    <dbReference type="NCBI Taxonomy" id="233316"/>
    <lineage>
        <taxon>Bacteria</taxon>
        <taxon>Pseudomonadati</taxon>
        <taxon>Pseudomonadota</taxon>
        <taxon>Gammaproteobacteria</taxon>
        <taxon>Alteromonadales</taxon>
        <taxon>Alteromonadaceae</taxon>
        <taxon>Alteromonas/Salinimonas group</taxon>
        <taxon>Alteromonas</taxon>
    </lineage>
</organism>
<evidence type="ECO:0000313" key="6">
    <source>
        <dbReference type="EMBL" id="MDO6577281.1"/>
    </source>
</evidence>
<evidence type="ECO:0000256" key="1">
    <source>
        <dbReference type="ARBA" id="ARBA00022516"/>
    </source>
</evidence>
<dbReference type="PANTHER" id="PTHR38764:SF1">
    <property type="entry name" value="ACYL CARRIER PROTEIN PHOSPHODIESTERASE"/>
    <property type="match status" value="1"/>
</dbReference>
<protein>
    <submittedName>
        <fullName evidence="6">ACP phosphodiesterase</fullName>
    </submittedName>
</protein>
<evidence type="ECO:0000313" key="8">
    <source>
        <dbReference type="Proteomes" id="UP001170717"/>
    </source>
</evidence>
<reference evidence="5 7" key="1">
    <citation type="submission" date="2015-12" db="EMBL/GenBank/DDBJ databases">
        <title>Intraspecies pangenome expansion in the marine bacterium Alteromonas.</title>
        <authorList>
            <person name="Lopez-Perez M."/>
            <person name="Rodriguez-Valera F."/>
        </authorList>
    </citation>
    <scope>NUCLEOTIDE SEQUENCE [LARGE SCALE GENOMIC DNA]</scope>
    <source>
        <strain evidence="5 7">LMG 21861</strain>
    </source>
</reference>
<keyword evidence="7" id="KW-1185">Reference proteome</keyword>
<dbReference type="Pfam" id="PF04336">
    <property type="entry name" value="ACP_PD"/>
    <property type="match status" value="1"/>
</dbReference>
<keyword evidence="4" id="KW-0275">Fatty acid biosynthesis</keyword>
<name>A0AAW7YYL1_9ALTE</name>
<evidence type="ECO:0000256" key="3">
    <source>
        <dbReference type="ARBA" id="ARBA00023098"/>
    </source>
</evidence>
<dbReference type="Proteomes" id="UP000056750">
    <property type="component" value="Chromosome"/>
</dbReference>
<dbReference type="GO" id="GO:0006633">
    <property type="term" value="P:fatty acid biosynthetic process"/>
    <property type="evidence" value="ECO:0007669"/>
    <property type="project" value="UniProtKB-KW"/>
</dbReference>
<dbReference type="RefSeq" id="WP_057790983.1">
    <property type="nucleotide sequence ID" value="NZ_CAXIBE010000028.1"/>
</dbReference>
<dbReference type="Proteomes" id="UP001170717">
    <property type="component" value="Unassembled WGS sequence"/>
</dbReference>
<keyword evidence="4" id="KW-0276">Fatty acid metabolism</keyword>
<evidence type="ECO:0000313" key="7">
    <source>
        <dbReference type="Proteomes" id="UP000056750"/>
    </source>
</evidence>
<dbReference type="KEGG" id="asq:AVL57_13425"/>
<gene>
    <name evidence="5" type="ORF">AVL57_13425</name>
    <name evidence="6" type="ORF">Q4527_07745</name>
</gene>
<evidence type="ECO:0000313" key="5">
    <source>
        <dbReference type="EMBL" id="AMJ74876.1"/>
    </source>
</evidence>
<sequence>MNYLAHLFLAQPNADSHYGNLLGDFRKGIALDTLSNDVSKGLENHYTVDRFTDSHTCVKQAKALFKPEHRRFAPVAIDILFDHLLITHWSRFSNISFEAFCEHSFLLLEKNLPVMPTPMQRSVSHMITHNWFADYAKFEGIGYAIQAVAKRIRFKNDFAECMQDIAANFTTLDSLFLGFFPALIDHVQQHGPECGTPSGLITL</sequence>
<keyword evidence="1" id="KW-0444">Lipid biosynthesis</keyword>
<proteinExistence type="predicted"/>
<accession>A0AAW7YYL1</accession>
<dbReference type="PANTHER" id="PTHR38764">
    <property type="entry name" value="ACYL CARRIER PROTEIN PHOSPHODIESTERASE"/>
    <property type="match status" value="1"/>
</dbReference>